<organism evidence="7 8">
    <name type="scientific">Odynerus spinipes</name>
    <dbReference type="NCBI Taxonomy" id="1348599"/>
    <lineage>
        <taxon>Eukaryota</taxon>
        <taxon>Metazoa</taxon>
        <taxon>Ecdysozoa</taxon>
        <taxon>Arthropoda</taxon>
        <taxon>Hexapoda</taxon>
        <taxon>Insecta</taxon>
        <taxon>Pterygota</taxon>
        <taxon>Neoptera</taxon>
        <taxon>Endopterygota</taxon>
        <taxon>Hymenoptera</taxon>
        <taxon>Apocrita</taxon>
        <taxon>Aculeata</taxon>
        <taxon>Vespoidea</taxon>
        <taxon>Vespidae</taxon>
        <taxon>Eumeninae</taxon>
        <taxon>Odynerus</taxon>
    </lineage>
</organism>
<reference evidence="7" key="2">
    <citation type="journal article" date="2023" name="Commun. Biol.">
        <title>Intrasexual cuticular hydrocarbon dimorphism in a wasp sheds light on hydrocarbon biosynthesis genes in Hymenoptera.</title>
        <authorList>
            <person name="Moris V.C."/>
            <person name="Podsiadlowski L."/>
            <person name="Martin S."/>
            <person name="Oeyen J.P."/>
            <person name="Donath A."/>
            <person name="Petersen M."/>
            <person name="Wilbrandt J."/>
            <person name="Misof B."/>
            <person name="Liedtke D."/>
            <person name="Thamm M."/>
            <person name="Scheiner R."/>
            <person name="Schmitt T."/>
            <person name="Niehuis O."/>
        </authorList>
    </citation>
    <scope>NUCLEOTIDE SEQUENCE</scope>
    <source>
        <strain evidence="7">GBR_01_08_01A</strain>
    </source>
</reference>
<comment type="subunit">
    <text evidence="3">Interacts with UBC9, RAN, RBM8A, eIF-1A and PAX6.</text>
</comment>
<dbReference type="AlphaFoldDB" id="A0AAD9RQY5"/>
<evidence type="ECO:0000256" key="2">
    <source>
        <dbReference type="ARBA" id="ARBA00007991"/>
    </source>
</evidence>
<dbReference type="GO" id="GO:0005737">
    <property type="term" value="C:cytoplasm"/>
    <property type="evidence" value="ECO:0007669"/>
    <property type="project" value="TreeGrafter"/>
</dbReference>
<evidence type="ECO:0000313" key="7">
    <source>
        <dbReference type="EMBL" id="KAK2584113.1"/>
    </source>
</evidence>
<dbReference type="Proteomes" id="UP001258017">
    <property type="component" value="Unassembled WGS sequence"/>
</dbReference>
<dbReference type="Gene3D" id="1.25.10.10">
    <property type="entry name" value="Leucine-rich Repeat Variant"/>
    <property type="match status" value="1"/>
</dbReference>
<dbReference type="PANTHER" id="PTHR12363">
    <property type="entry name" value="TRANSPORTIN 3 AND IMPORTIN 13"/>
    <property type="match status" value="1"/>
</dbReference>
<dbReference type="InterPro" id="IPR016024">
    <property type="entry name" value="ARM-type_fold"/>
</dbReference>
<dbReference type="InterPro" id="IPR040520">
    <property type="entry name" value="Importin_rep_3"/>
</dbReference>
<dbReference type="Pfam" id="PF03810">
    <property type="entry name" value="IBN_N"/>
    <property type="match status" value="1"/>
</dbReference>
<dbReference type="GO" id="GO:0006606">
    <property type="term" value="P:protein import into nucleus"/>
    <property type="evidence" value="ECO:0007669"/>
    <property type="project" value="TreeGrafter"/>
</dbReference>
<evidence type="ECO:0000256" key="5">
    <source>
        <dbReference type="ARBA" id="ARBA00023242"/>
    </source>
</evidence>
<keyword evidence="5" id="KW-0539">Nucleus</keyword>
<dbReference type="SMART" id="SM00913">
    <property type="entry name" value="IBN_N"/>
    <property type="match status" value="1"/>
</dbReference>
<proteinExistence type="inferred from homology"/>
<dbReference type="InterPro" id="IPR040709">
    <property type="entry name" value="Importin_rep_1"/>
</dbReference>
<evidence type="ECO:0000313" key="8">
    <source>
        <dbReference type="Proteomes" id="UP001258017"/>
    </source>
</evidence>
<dbReference type="PANTHER" id="PTHR12363:SF33">
    <property type="entry name" value="IMPORTIN-13"/>
    <property type="match status" value="1"/>
</dbReference>
<protein>
    <recommendedName>
        <fullName evidence="6">Importin N-terminal domain-containing protein</fullName>
    </recommendedName>
</protein>
<gene>
    <name evidence="7" type="ORF">KPH14_006554</name>
</gene>
<evidence type="ECO:0000259" key="6">
    <source>
        <dbReference type="PROSITE" id="PS50166"/>
    </source>
</evidence>
<accession>A0AAD9RQY5</accession>
<name>A0AAD9RQY5_9HYME</name>
<dbReference type="Pfam" id="PF18806">
    <property type="entry name" value="Importin_rep_3"/>
    <property type="match status" value="1"/>
</dbReference>
<evidence type="ECO:0000256" key="3">
    <source>
        <dbReference type="ARBA" id="ARBA00011422"/>
    </source>
</evidence>
<feature type="domain" description="Importin N-terminal" evidence="6">
    <location>
        <begin position="22"/>
        <end position="88"/>
    </location>
</feature>
<evidence type="ECO:0000256" key="4">
    <source>
        <dbReference type="ARBA" id="ARBA00022448"/>
    </source>
</evidence>
<comment type="caution">
    <text evidence="7">The sequence shown here is derived from an EMBL/GenBank/DDBJ whole genome shotgun (WGS) entry which is preliminary data.</text>
</comment>
<reference evidence="7" key="1">
    <citation type="submission" date="2021-08" db="EMBL/GenBank/DDBJ databases">
        <authorList>
            <person name="Misof B."/>
            <person name="Oliver O."/>
            <person name="Podsiadlowski L."/>
            <person name="Donath A."/>
            <person name="Peters R."/>
            <person name="Mayer C."/>
            <person name="Rust J."/>
            <person name="Gunkel S."/>
            <person name="Lesny P."/>
            <person name="Martin S."/>
            <person name="Oeyen J.P."/>
            <person name="Petersen M."/>
            <person name="Panagiotis P."/>
            <person name="Wilbrandt J."/>
            <person name="Tanja T."/>
        </authorList>
    </citation>
    <scope>NUCLEOTIDE SEQUENCE</scope>
    <source>
        <strain evidence="7">GBR_01_08_01A</strain>
        <tissue evidence="7">Thorax + abdomen</tissue>
    </source>
</reference>
<dbReference type="PROSITE" id="PS50166">
    <property type="entry name" value="IMPORTIN_B_NT"/>
    <property type="match status" value="1"/>
</dbReference>
<dbReference type="GO" id="GO:0005634">
    <property type="term" value="C:nucleus"/>
    <property type="evidence" value="ECO:0007669"/>
    <property type="project" value="UniProtKB-SubCell"/>
</dbReference>
<dbReference type="InterPro" id="IPR011989">
    <property type="entry name" value="ARM-like"/>
</dbReference>
<dbReference type="GO" id="GO:0031267">
    <property type="term" value="F:small GTPase binding"/>
    <property type="evidence" value="ECO:0007669"/>
    <property type="project" value="InterPro"/>
</dbReference>
<dbReference type="InterPro" id="IPR051345">
    <property type="entry name" value="Importin_beta-like_NTR"/>
</dbReference>
<keyword evidence="4" id="KW-0813">Transport</keyword>
<evidence type="ECO:0000256" key="1">
    <source>
        <dbReference type="ARBA" id="ARBA00004123"/>
    </source>
</evidence>
<dbReference type="SUPFAM" id="SSF48371">
    <property type="entry name" value="ARM repeat"/>
    <property type="match status" value="1"/>
</dbReference>
<comment type="subcellular location">
    <subcellularLocation>
        <location evidence="1">Nucleus</location>
    </subcellularLocation>
</comment>
<dbReference type="Pfam" id="PF18773">
    <property type="entry name" value="Importin_rep"/>
    <property type="match status" value="1"/>
</dbReference>
<dbReference type="InterPro" id="IPR001494">
    <property type="entry name" value="Importin-beta_N"/>
</dbReference>
<sequence>MDYATVVDQAVKQFYAAGNNEAHTWLLQVQASPEAWTFVWQLLDPSKSWEVQFFAATTLHAKISKQWDEVPKNEYPALQERLLNSIKQSNTPKFVLSKLCQALAAFLAHSNSDLESKDKEKSLVEELIEILPYDSPPALELLLRVLSSIPGEFERRQGIRRTKVRDGLVSSWYKTTWLLQQVFATCNPSVQENDNTLYVLGIECALSWLKIGQLPLEITGQIYHYLLVAASHYAPIRENSHDDNTSSWEIVQDCLIMIVTHPELHKRPQTLWEWARSLVTMARQHNEKYFCEILTAIGEAHSRTFLLALAGEGDETQKWTSEGLIELLLECSEQGGRYPTEETRSCIPFGFWFSLQDDLGTVDPPLENRALVALKPIYARLANALLRKSTLPSSQSESGDADERELFRCYRQDAADTLDYCYRVLGQDLLVLLGQRLSQPLGNSQKWTDVESTLHAFEALADRVGTEETHYIPALMDLVVSHIPYDLYPGEVLACACSTMGAYAEWIGEHPDPWLERVLHLVTLGLMRGSVTAPRASMALKDITRECGSHLAPFAPSILGTIGRTLPNVTSEGGEGQRLMYAAGKLLNTLPTAEEQLTHLDATLGLCIMKIQELLKQPLFVARVAVTNQLKMATMFFSTLECPIGKAVLDGLLPIFNQIIVHPEWSQDNATLEAMHSCAQRSLSSLLHPETDARPLLTILSTSYKNWPHPAALNLLSQLVLLFGRDPDNIIGPVFADLSSITLGGIKACQSVHGDLSDWSDLMEAYLGLLAQICKKNAGMLLQVPDQIPDMLRCGMTYLMLPEAGAAKAAGSFLTHAIMQSPHLQTFIQPIGQELVFVILQCVGGEVPRNSLEPHAEVLLALNKTCSEWILQWLRTALESQSGPAANNSDKEIFMRNVLRERISKRRLCDVLKDFSLKCRQQTIGL</sequence>
<dbReference type="EMBL" id="JAIFRP010000026">
    <property type="protein sequence ID" value="KAK2584113.1"/>
    <property type="molecule type" value="Genomic_DNA"/>
</dbReference>
<keyword evidence="8" id="KW-1185">Reference proteome</keyword>
<comment type="similarity">
    <text evidence="2">Belongs to the importin beta family.</text>
</comment>